<comment type="caution">
    <text evidence="3">The sequence shown here is derived from an EMBL/GenBank/DDBJ whole genome shotgun (WGS) entry which is preliminary data.</text>
</comment>
<evidence type="ECO:0000313" key="4">
    <source>
        <dbReference type="Proteomes" id="UP001500736"/>
    </source>
</evidence>
<dbReference type="SMART" id="SM00091">
    <property type="entry name" value="PAS"/>
    <property type="match status" value="1"/>
</dbReference>
<dbReference type="InterPro" id="IPR000700">
    <property type="entry name" value="PAS-assoc_C"/>
</dbReference>
<dbReference type="NCBIfam" id="TIGR00229">
    <property type="entry name" value="sensory_box"/>
    <property type="match status" value="1"/>
</dbReference>
<dbReference type="InterPro" id="IPR035965">
    <property type="entry name" value="PAS-like_dom_sf"/>
</dbReference>
<dbReference type="SUPFAM" id="SSF46894">
    <property type="entry name" value="C-terminal effector domain of the bipartite response regulators"/>
    <property type="match status" value="1"/>
</dbReference>
<organism evidence="3 4">
    <name type="scientific">Gaetbulibacter jejuensis</name>
    <dbReference type="NCBI Taxonomy" id="584607"/>
    <lineage>
        <taxon>Bacteria</taxon>
        <taxon>Pseudomonadati</taxon>
        <taxon>Bacteroidota</taxon>
        <taxon>Flavobacteriia</taxon>
        <taxon>Flavobacteriales</taxon>
        <taxon>Flavobacteriaceae</taxon>
        <taxon>Gaetbulibacter</taxon>
    </lineage>
</organism>
<dbReference type="InterPro" id="IPR000792">
    <property type="entry name" value="Tscrpt_reg_LuxR_C"/>
</dbReference>
<dbReference type="InterPro" id="IPR016032">
    <property type="entry name" value="Sig_transdc_resp-reg_C-effctor"/>
</dbReference>
<dbReference type="PROSITE" id="PS50112">
    <property type="entry name" value="PAS"/>
    <property type="match status" value="1"/>
</dbReference>
<dbReference type="EMBL" id="BAAAGF010000005">
    <property type="protein sequence ID" value="GAA0749824.1"/>
    <property type="molecule type" value="Genomic_DNA"/>
</dbReference>
<dbReference type="RefSeq" id="WP_343799583.1">
    <property type="nucleotide sequence ID" value="NZ_BAAAGF010000005.1"/>
</dbReference>
<evidence type="ECO:0000259" key="1">
    <source>
        <dbReference type="PROSITE" id="PS50112"/>
    </source>
</evidence>
<keyword evidence="4" id="KW-1185">Reference proteome</keyword>
<dbReference type="CDD" id="cd00130">
    <property type="entry name" value="PAS"/>
    <property type="match status" value="1"/>
</dbReference>
<dbReference type="Pfam" id="PF08447">
    <property type="entry name" value="PAS_3"/>
    <property type="match status" value="1"/>
</dbReference>
<reference evidence="4" key="1">
    <citation type="journal article" date="2019" name="Int. J. Syst. Evol. Microbiol.">
        <title>The Global Catalogue of Microorganisms (GCM) 10K type strain sequencing project: providing services to taxonomists for standard genome sequencing and annotation.</title>
        <authorList>
            <consortium name="The Broad Institute Genomics Platform"/>
            <consortium name="The Broad Institute Genome Sequencing Center for Infectious Disease"/>
            <person name="Wu L."/>
            <person name="Ma J."/>
        </authorList>
    </citation>
    <scope>NUCLEOTIDE SEQUENCE [LARGE SCALE GENOMIC DNA]</scope>
    <source>
        <strain evidence="4">JCM 15976</strain>
    </source>
</reference>
<feature type="domain" description="PAS" evidence="1">
    <location>
        <begin position="57"/>
        <end position="107"/>
    </location>
</feature>
<proteinExistence type="predicted"/>
<dbReference type="InterPro" id="IPR000014">
    <property type="entry name" value="PAS"/>
</dbReference>
<evidence type="ECO:0000259" key="2">
    <source>
        <dbReference type="PROSITE" id="PS50113"/>
    </source>
</evidence>
<gene>
    <name evidence="3" type="ORF">GCM10009431_29870</name>
</gene>
<dbReference type="InterPro" id="IPR013655">
    <property type="entry name" value="PAS_fold_3"/>
</dbReference>
<dbReference type="PROSITE" id="PS50113">
    <property type="entry name" value="PAC"/>
    <property type="match status" value="1"/>
</dbReference>
<evidence type="ECO:0008006" key="5">
    <source>
        <dbReference type="Google" id="ProtNLM"/>
    </source>
</evidence>
<evidence type="ECO:0000313" key="3">
    <source>
        <dbReference type="EMBL" id="GAA0749824.1"/>
    </source>
</evidence>
<protein>
    <recommendedName>
        <fullName evidence="5">PAS domain S-box-containing protein</fullName>
    </recommendedName>
</protein>
<feature type="domain" description="PAC" evidence="2">
    <location>
        <begin position="112"/>
        <end position="164"/>
    </location>
</feature>
<dbReference type="Gene3D" id="3.30.450.20">
    <property type="entry name" value="PAS domain"/>
    <property type="match status" value="1"/>
</dbReference>
<accession>A0ABP3V6P4</accession>
<dbReference type="PROSITE" id="PS00622">
    <property type="entry name" value="HTH_LUXR_1"/>
    <property type="match status" value="1"/>
</dbReference>
<name>A0ABP3V6P4_9FLAO</name>
<dbReference type="SUPFAM" id="SSF55785">
    <property type="entry name" value="PYP-like sensor domain (PAS domain)"/>
    <property type="match status" value="1"/>
</dbReference>
<dbReference type="Proteomes" id="UP001500736">
    <property type="component" value="Unassembled WGS sequence"/>
</dbReference>
<sequence>MHYKTQGQETEALLKLIDNNKKLDSSALSKLLTEHRIDKLKLIAEHTIDVVCLHHPADGRYLYASPSTEKIMGYTTEDLEGKVPYDFIHPDHFVILQKNISASTEGLSTKPEKLELLFKTKHEGYQWFEGYTIPLYNQKGEVVLVLSCTRNIQERKLVEIERQKREIIQQNLLLSSALFEKKKAIVDKIEHKILELEPNLRKELRSVLAHIQETLNLDESWDDFLIHFKQIHPDFYKNISKAHPQLSKKDIKHLAFIKLGMTSSDIANALLMKKESLRVSRNRLKHKLGLNPSQNLYDFVQDF</sequence>